<organism evidence="1 2">
    <name type="scientific">Deferribacter autotrophicus</name>
    <dbReference type="NCBI Taxonomy" id="500465"/>
    <lineage>
        <taxon>Bacteria</taxon>
        <taxon>Pseudomonadati</taxon>
        <taxon>Deferribacterota</taxon>
        <taxon>Deferribacteres</taxon>
        <taxon>Deferribacterales</taxon>
        <taxon>Deferribacteraceae</taxon>
        <taxon>Deferribacter</taxon>
    </lineage>
</organism>
<evidence type="ECO:0000313" key="1">
    <source>
        <dbReference type="EMBL" id="KAA0257299.1"/>
    </source>
</evidence>
<dbReference type="AlphaFoldDB" id="A0A5A8F0X0"/>
<keyword evidence="2" id="KW-1185">Reference proteome</keyword>
<sequence length="125" mass="14125">MQTVLASNFDKHHLIPKASKPNTGDKVLNGYINSIANYVIISSDDNKNLIKDIPVEDYLSHIKDAVDGRFNEILEANLINPVIVNELITNKAKYDNLTRAELFKKLLEDRAEKLAELGNKFMKSL</sequence>
<gene>
    <name evidence="1" type="ORF">FHQ18_09625</name>
</gene>
<protein>
    <submittedName>
        <fullName evidence="1">Uncharacterized protein</fullName>
    </submittedName>
</protein>
<comment type="caution">
    <text evidence="1">The sequence shown here is derived from an EMBL/GenBank/DDBJ whole genome shotgun (WGS) entry which is preliminary data.</text>
</comment>
<name>A0A5A8F0X0_9BACT</name>
<accession>A0A5A8F0X0</accession>
<dbReference type="RefSeq" id="WP_149266972.1">
    <property type="nucleotide sequence ID" value="NZ_VFJB01000008.1"/>
</dbReference>
<evidence type="ECO:0000313" key="2">
    <source>
        <dbReference type="Proteomes" id="UP000322876"/>
    </source>
</evidence>
<dbReference type="EMBL" id="VFJB01000008">
    <property type="protein sequence ID" value="KAA0257299.1"/>
    <property type="molecule type" value="Genomic_DNA"/>
</dbReference>
<dbReference type="Proteomes" id="UP000322876">
    <property type="component" value="Unassembled WGS sequence"/>
</dbReference>
<reference evidence="1 2" key="1">
    <citation type="submission" date="2019-06" db="EMBL/GenBank/DDBJ databases">
        <title>Genomic insights into carbon and energy metabolism of Deferribacter autotrophicus revealed new metabolic traits in the phylum Deferribacteres.</title>
        <authorList>
            <person name="Slobodkin A.I."/>
            <person name="Slobodkina G.B."/>
            <person name="Allioux M."/>
            <person name="Alain K."/>
            <person name="Jebbar M."/>
            <person name="Shadrin V."/>
            <person name="Kublanov I.V."/>
            <person name="Toshchakov S.V."/>
            <person name="Bonch-Osmolovskaya E.A."/>
        </authorList>
    </citation>
    <scope>NUCLEOTIDE SEQUENCE [LARGE SCALE GENOMIC DNA]</scope>
    <source>
        <strain evidence="1 2">SL50</strain>
    </source>
</reference>
<proteinExistence type="predicted"/>